<dbReference type="AlphaFoldDB" id="A0A5C5XG83"/>
<organism evidence="2 3">
    <name type="scientific">Rubinisphaera italica</name>
    <dbReference type="NCBI Taxonomy" id="2527969"/>
    <lineage>
        <taxon>Bacteria</taxon>
        <taxon>Pseudomonadati</taxon>
        <taxon>Planctomycetota</taxon>
        <taxon>Planctomycetia</taxon>
        <taxon>Planctomycetales</taxon>
        <taxon>Planctomycetaceae</taxon>
        <taxon>Rubinisphaera</taxon>
    </lineage>
</organism>
<keyword evidence="3" id="KW-1185">Reference proteome</keyword>
<reference evidence="2 3" key="1">
    <citation type="submission" date="2019-02" db="EMBL/GenBank/DDBJ databases">
        <title>Deep-cultivation of Planctomycetes and their phenomic and genomic characterization uncovers novel biology.</title>
        <authorList>
            <person name="Wiegand S."/>
            <person name="Jogler M."/>
            <person name="Boedeker C."/>
            <person name="Pinto D."/>
            <person name="Vollmers J."/>
            <person name="Rivas-Marin E."/>
            <person name="Kohn T."/>
            <person name="Peeters S.H."/>
            <person name="Heuer A."/>
            <person name="Rast P."/>
            <person name="Oberbeckmann S."/>
            <person name="Bunk B."/>
            <person name="Jeske O."/>
            <person name="Meyerdierks A."/>
            <person name="Storesund J.E."/>
            <person name="Kallscheuer N."/>
            <person name="Luecker S."/>
            <person name="Lage O.M."/>
            <person name="Pohl T."/>
            <person name="Merkel B.J."/>
            <person name="Hornburger P."/>
            <person name="Mueller R.-W."/>
            <person name="Bruemmer F."/>
            <person name="Labrenz M."/>
            <person name="Spormann A.M."/>
            <person name="Op Den Camp H."/>
            <person name="Overmann J."/>
            <person name="Amann R."/>
            <person name="Jetten M.S.M."/>
            <person name="Mascher T."/>
            <person name="Medema M.H."/>
            <person name="Devos D.P."/>
            <person name="Kaster A.-K."/>
            <person name="Ovreas L."/>
            <person name="Rohde M."/>
            <person name="Galperin M.Y."/>
            <person name="Jogler C."/>
        </authorList>
    </citation>
    <scope>NUCLEOTIDE SEQUENCE [LARGE SCALE GENOMIC DNA]</scope>
    <source>
        <strain evidence="2 3">Pan54</strain>
    </source>
</reference>
<dbReference type="InterPro" id="IPR014922">
    <property type="entry name" value="YdhG-like"/>
</dbReference>
<feature type="domain" description="YdhG-like" evidence="1">
    <location>
        <begin position="20"/>
        <end position="131"/>
    </location>
</feature>
<dbReference type="EMBL" id="SJPG01000001">
    <property type="protein sequence ID" value="TWT62020.1"/>
    <property type="molecule type" value="Genomic_DNA"/>
</dbReference>
<dbReference type="Proteomes" id="UP000316095">
    <property type="component" value="Unassembled WGS sequence"/>
</dbReference>
<dbReference type="OrthoDB" id="9813231at2"/>
<evidence type="ECO:0000259" key="1">
    <source>
        <dbReference type="Pfam" id="PF08818"/>
    </source>
</evidence>
<protein>
    <recommendedName>
        <fullName evidence="1">YdhG-like domain-containing protein</fullName>
    </recommendedName>
</protein>
<name>A0A5C5XG83_9PLAN</name>
<accession>A0A5C5XG83</accession>
<proteinExistence type="predicted"/>
<comment type="caution">
    <text evidence="2">The sequence shown here is derived from an EMBL/GenBank/DDBJ whole genome shotgun (WGS) entry which is preliminary data.</text>
</comment>
<gene>
    <name evidence="2" type="ORF">Pan54_27590</name>
</gene>
<dbReference type="Gene3D" id="3.90.1150.200">
    <property type="match status" value="1"/>
</dbReference>
<evidence type="ECO:0000313" key="3">
    <source>
        <dbReference type="Proteomes" id="UP000316095"/>
    </source>
</evidence>
<evidence type="ECO:0000313" key="2">
    <source>
        <dbReference type="EMBL" id="TWT62020.1"/>
    </source>
</evidence>
<dbReference type="Pfam" id="PF08818">
    <property type="entry name" value="DUF1801"/>
    <property type="match status" value="1"/>
</dbReference>
<dbReference type="RefSeq" id="WP_146503925.1">
    <property type="nucleotide sequence ID" value="NZ_SJPG01000001.1"/>
</dbReference>
<dbReference type="SUPFAM" id="SSF159888">
    <property type="entry name" value="YdhG-like"/>
    <property type="match status" value="1"/>
</dbReference>
<sequence length="152" mass="17457">MVSSQAKTVTDYLNSLQEDRREIISELRQLILDNLPQGYEETMNWGMISYEVPLNRYPETYNKQPLNYIALASQKNYCSLYLMCVYQEAGKMGRLVKAFKAANKKLNMGKSCIRFKSLDDLPLETIAEIIASTSVSDFIAEYEQAREQRGTC</sequence>